<evidence type="ECO:0000313" key="8">
    <source>
        <dbReference type="EMBL" id="MTI28479.1"/>
    </source>
</evidence>
<keyword evidence="3 5" id="KW-0745">Spermidine biosynthesis</keyword>
<feature type="transmembrane region" description="Helical" evidence="5">
    <location>
        <begin position="40"/>
        <end position="59"/>
    </location>
</feature>
<comment type="catalytic activity">
    <reaction evidence="5">
        <text>S-adenosyl 3-(methylsulfanyl)propylamine + putrescine = S-methyl-5'-thioadenosine + spermidine + H(+)</text>
        <dbReference type="Rhea" id="RHEA:12721"/>
        <dbReference type="ChEBI" id="CHEBI:15378"/>
        <dbReference type="ChEBI" id="CHEBI:17509"/>
        <dbReference type="ChEBI" id="CHEBI:57443"/>
        <dbReference type="ChEBI" id="CHEBI:57834"/>
        <dbReference type="ChEBI" id="CHEBI:326268"/>
        <dbReference type="EC" id="2.5.1.16"/>
    </reaction>
</comment>
<keyword evidence="5" id="KW-1003">Cell membrane</keyword>
<dbReference type="InterPro" id="IPR030374">
    <property type="entry name" value="PABS"/>
</dbReference>
<feature type="transmembrane region" description="Helical" evidence="5">
    <location>
        <begin position="66"/>
        <end position="90"/>
    </location>
</feature>
<keyword evidence="5" id="KW-1133">Transmembrane helix</keyword>
<dbReference type="PROSITE" id="PS51006">
    <property type="entry name" value="PABS_2"/>
    <property type="match status" value="1"/>
</dbReference>
<feature type="binding site" evidence="5">
    <location>
        <begin position="314"/>
        <end position="315"/>
    </location>
    <ligand>
        <name>S-methyl-5'-thioadenosine</name>
        <dbReference type="ChEBI" id="CHEBI:17509"/>
    </ligand>
</feature>
<evidence type="ECO:0000256" key="1">
    <source>
        <dbReference type="ARBA" id="ARBA00007867"/>
    </source>
</evidence>
<gene>
    <name evidence="5" type="primary">speE</name>
    <name evidence="8" type="ORF">E1163_26215</name>
</gene>
<keyword evidence="4 5" id="KW-0620">Polyamine biosynthesis</keyword>
<keyword evidence="2 5" id="KW-0808">Transferase</keyword>
<comment type="caution">
    <text evidence="5">Lacks conserved residue(s) required for the propagation of feature annotation.</text>
</comment>
<feature type="transmembrane region" description="Helical" evidence="5">
    <location>
        <begin position="96"/>
        <end position="113"/>
    </location>
</feature>
<dbReference type="InterPro" id="IPR001045">
    <property type="entry name" value="Spermi_synthase"/>
</dbReference>
<evidence type="ECO:0000256" key="2">
    <source>
        <dbReference type="ARBA" id="ARBA00022679"/>
    </source>
</evidence>
<comment type="subunit">
    <text evidence="5">Homodimer or homotetramer.</text>
</comment>
<sequence length="479" mass="54764">MTFRAVGIPACYLFAALLLGTTLRQQIHLLNYFYEYKLADWIPVFIIFLSAFLLSVKYIQTQGIPALIVGFLFLSIALYGSNLIFSLYGYIDWVNILSYFMLSCLAASLAIFIKSRALPFSPVFISLTSALGFWIGLTASFAWLALPIAALYLLFDPLYRHWKKSALWLALSLLMVFVYVRIPDDYRMYKSQKKYYDKVLYSAQTPYHQIDITTWKGNEWFYYDNINQFSSIDYSLYYEPMVHPAMKISPFPKKILVVGGENGLLIKEILKHRTVEQIVLAPIDTALLNISSKQKWFTNLNENALQSNKLVIENGEVFRLLATDSAQYDVIFVDVPDPVDIELSQYYTVEFYKLCGGALKNNGLLVTQAGSPYLATVAFYTIQHTVEAAGFSALPLHNQVLTIGEWGWIIGAKGISHHELNKKAGQCTFEDIDTRWLNHEGMQMIMSFGKPPVRMDSFEINTLKKPVIHEYYKSGTWTF</sequence>
<proteinExistence type="inferred from homology"/>
<organism evidence="8 9">
    <name type="scientific">Fulvivirga kasyanovii</name>
    <dbReference type="NCBI Taxonomy" id="396812"/>
    <lineage>
        <taxon>Bacteria</taxon>
        <taxon>Pseudomonadati</taxon>
        <taxon>Bacteroidota</taxon>
        <taxon>Cytophagia</taxon>
        <taxon>Cytophagales</taxon>
        <taxon>Fulvivirgaceae</taxon>
        <taxon>Fulvivirga</taxon>
    </lineage>
</organism>
<keyword evidence="9" id="KW-1185">Reference proteome</keyword>
<feature type="binding site" evidence="5">
    <location>
        <position position="262"/>
    </location>
    <ligand>
        <name>spermidine</name>
        <dbReference type="ChEBI" id="CHEBI:57834"/>
    </ligand>
</feature>
<dbReference type="InterPro" id="IPR029063">
    <property type="entry name" value="SAM-dependent_MTases_sf"/>
</dbReference>
<evidence type="ECO:0000256" key="3">
    <source>
        <dbReference type="ARBA" id="ARBA00023066"/>
    </source>
</evidence>
<evidence type="ECO:0000256" key="4">
    <source>
        <dbReference type="ARBA" id="ARBA00023115"/>
    </source>
</evidence>
<dbReference type="Pfam" id="PF01564">
    <property type="entry name" value="Spermine_synth"/>
    <property type="match status" value="1"/>
</dbReference>
<comment type="function">
    <text evidence="5">Catalyzes the irreversible transfer of a propylamine group from the amino donor S-adenosylmethioninamine (decarboxy-AdoMet) to putrescine (1,4-diaminobutane) to yield spermidine.</text>
</comment>
<keyword evidence="5" id="KW-0812">Transmembrane</keyword>
<feature type="active site" description="Proton acceptor" evidence="5 6">
    <location>
        <position position="334"/>
    </location>
</feature>
<comment type="subcellular location">
    <subcellularLocation>
        <location evidence="5">Cell membrane</location>
        <topology evidence="5">Multi-pass membrane protein</topology>
    </subcellularLocation>
</comment>
<evidence type="ECO:0000256" key="5">
    <source>
        <dbReference type="HAMAP-Rule" id="MF_00198"/>
    </source>
</evidence>
<evidence type="ECO:0000256" key="6">
    <source>
        <dbReference type="PROSITE-ProRule" id="PRU00354"/>
    </source>
</evidence>
<feature type="transmembrane region" description="Helical" evidence="5">
    <location>
        <begin position="125"/>
        <end position="153"/>
    </location>
</feature>
<name>A0ABW9RW57_9BACT</name>
<dbReference type="SUPFAM" id="SSF53335">
    <property type="entry name" value="S-adenosyl-L-methionine-dependent methyltransferases"/>
    <property type="match status" value="1"/>
</dbReference>
<comment type="caution">
    <text evidence="8">The sequence shown here is derived from an EMBL/GenBank/DDBJ whole genome shotgun (WGS) entry which is preliminary data.</text>
</comment>
<dbReference type="RefSeq" id="WP_155176032.1">
    <property type="nucleotide sequence ID" value="NZ_BAAAFL010000003.1"/>
</dbReference>
<feature type="domain" description="PABS" evidence="7">
    <location>
        <begin position="177"/>
        <end position="413"/>
    </location>
</feature>
<dbReference type="Gene3D" id="3.40.50.150">
    <property type="entry name" value="Vaccinia Virus protein VP39"/>
    <property type="match status" value="1"/>
</dbReference>
<evidence type="ECO:0000259" key="7">
    <source>
        <dbReference type="PROSITE" id="PS51006"/>
    </source>
</evidence>
<dbReference type="HAMAP" id="MF_00198">
    <property type="entry name" value="Spermidine_synth"/>
    <property type="match status" value="1"/>
</dbReference>
<dbReference type="PANTHER" id="PTHR43317:SF1">
    <property type="entry name" value="THERMOSPERMINE SYNTHASE ACAULIS5"/>
    <property type="match status" value="1"/>
</dbReference>
<evidence type="ECO:0000313" key="9">
    <source>
        <dbReference type="Proteomes" id="UP000798808"/>
    </source>
</evidence>
<keyword evidence="5" id="KW-0472">Membrane</keyword>
<dbReference type="Proteomes" id="UP000798808">
    <property type="component" value="Unassembled WGS sequence"/>
</dbReference>
<reference evidence="8 9" key="1">
    <citation type="submission" date="2019-02" db="EMBL/GenBank/DDBJ databases">
        <authorList>
            <person name="Goldberg S.R."/>
            <person name="Haltli B.A."/>
            <person name="Correa H."/>
            <person name="Russell K.G."/>
        </authorList>
    </citation>
    <scope>NUCLEOTIDE SEQUENCE [LARGE SCALE GENOMIC DNA]</scope>
    <source>
        <strain evidence="8 9">JCM 16186</strain>
    </source>
</reference>
<dbReference type="PANTHER" id="PTHR43317">
    <property type="entry name" value="THERMOSPERMINE SYNTHASE ACAULIS5"/>
    <property type="match status" value="1"/>
</dbReference>
<comment type="pathway">
    <text evidence="5">Amine and polyamine biosynthesis; spermidine biosynthesis; spermidine from putrescine: step 1/1.</text>
</comment>
<accession>A0ABW9RW57</accession>
<feature type="transmembrane region" description="Helical" evidence="5">
    <location>
        <begin position="165"/>
        <end position="182"/>
    </location>
</feature>
<dbReference type="EC" id="2.5.1.16" evidence="5"/>
<comment type="similarity">
    <text evidence="1 5">Belongs to the spermidine/spermine synthase family.</text>
</comment>
<protein>
    <recommendedName>
        <fullName evidence="5">Polyamine aminopropyltransferase</fullName>
    </recommendedName>
    <alternativeName>
        <fullName evidence="5">Putrescine aminopropyltransferase</fullName>
        <shortName evidence="5">PAPT</shortName>
    </alternativeName>
    <alternativeName>
        <fullName evidence="5">Spermidine synthase</fullName>
        <shortName evidence="5">SPDS</shortName>
        <shortName evidence="5">SPDSY</shortName>
        <ecNumber evidence="5">2.5.1.16</ecNumber>
    </alternativeName>
</protein>
<dbReference type="EMBL" id="SMLW01000664">
    <property type="protein sequence ID" value="MTI28479.1"/>
    <property type="molecule type" value="Genomic_DNA"/>
</dbReference>